<protein>
    <submittedName>
        <fullName evidence="1">Uncharacterized protein</fullName>
    </submittedName>
</protein>
<dbReference type="Proteomes" id="UP000326924">
    <property type="component" value="Unassembled WGS sequence"/>
</dbReference>
<organism evidence="1 2">
    <name type="scientific">Sphaerosporella brunnea</name>
    <dbReference type="NCBI Taxonomy" id="1250544"/>
    <lineage>
        <taxon>Eukaryota</taxon>
        <taxon>Fungi</taxon>
        <taxon>Dikarya</taxon>
        <taxon>Ascomycota</taxon>
        <taxon>Pezizomycotina</taxon>
        <taxon>Pezizomycetes</taxon>
        <taxon>Pezizales</taxon>
        <taxon>Pyronemataceae</taxon>
        <taxon>Sphaerosporella</taxon>
    </lineage>
</organism>
<evidence type="ECO:0000313" key="1">
    <source>
        <dbReference type="EMBL" id="KAA8907360.1"/>
    </source>
</evidence>
<keyword evidence="2" id="KW-1185">Reference proteome</keyword>
<evidence type="ECO:0000313" key="2">
    <source>
        <dbReference type="Proteomes" id="UP000326924"/>
    </source>
</evidence>
<dbReference type="OrthoDB" id="5400049at2759"/>
<gene>
    <name evidence="1" type="ORF">FN846DRAFT_705602</name>
</gene>
<dbReference type="AlphaFoldDB" id="A0A5J5EXT7"/>
<dbReference type="EMBL" id="VXIS01000080">
    <property type="protein sequence ID" value="KAA8907360.1"/>
    <property type="molecule type" value="Genomic_DNA"/>
</dbReference>
<reference evidence="1 2" key="1">
    <citation type="submission" date="2019-09" db="EMBL/GenBank/DDBJ databases">
        <title>Draft genome of the ectomycorrhizal ascomycete Sphaerosporella brunnea.</title>
        <authorList>
            <consortium name="DOE Joint Genome Institute"/>
            <person name="Benucci G.M."/>
            <person name="Marozzi G."/>
            <person name="Antonielli L."/>
            <person name="Sanchez S."/>
            <person name="Marco P."/>
            <person name="Wang X."/>
            <person name="Falini L.B."/>
            <person name="Barry K."/>
            <person name="Haridas S."/>
            <person name="Lipzen A."/>
            <person name="Labutti K."/>
            <person name="Grigoriev I.V."/>
            <person name="Murat C."/>
            <person name="Martin F."/>
            <person name="Albertini E."/>
            <person name="Donnini D."/>
            <person name="Bonito G."/>
        </authorList>
    </citation>
    <scope>NUCLEOTIDE SEQUENCE [LARGE SCALE GENOMIC DNA]</scope>
    <source>
        <strain evidence="1 2">Sb_GMNB300</strain>
    </source>
</reference>
<proteinExistence type="predicted"/>
<sequence>MWLHEYGKKKGSWTGVDMVWHTIHIAIPVFRYAFPNCQALFPFDKASNHKVFSDTATKMGLHPGGKQLKVREGFDHNRVIPHAMVSLTTTTSGTRSRFSRTKAMARKWPVYRRTKNDQNMPHNAWAARLRSICERWLLCTSSYGCPTGFPGAKRLA</sequence>
<comment type="caution">
    <text evidence="1">The sequence shown here is derived from an EMBL/GenBank/DDBJ whole genome shotgun (WGS) entry which is preliminary data.</text>
</comment>
<dbReference type="InParanoid" id="A0A5J5EXT7"/>
<accession>A0A5J5EXT7</accession>
<name>A0A5J5EXT7_9PEZI</name>